<evidence type="ECO:0000259" key="4">
    <source>
        <dbReference type="PROSITE" id="PS51471"/>
    </source>
</evidence>
<dbReference type="EMBL" id="OZ019907">
    <property type="protein sequence ID" value="CAK9205290.1"/>
    <property type="molecule type" value="Genomic_DNA"/>
</dbReference>
<proteinExistence type="inferred from homology"/>
<evidence type="ECO:0000256" key="3">
    <source>
        <dbReference type="RuleBase" id="RU003682"/>
    </source>
</evidence>
<protein>
    <recommendedName>
        <fullName evidence="4">Fe2OG dioxygenase domain-containing protein</fullName>
    </recommendedName>
</protein>
<dbReference type="PANTHER" id="PTHR47990">
    <property type="entry name" value="2-OXOGLUTARATE (2OG) AND FE(II)-DEPENDENT OXYGENASE SUPERFAMILY PROTEIN-RELATED"/>
    <property type="match status" value="1"/>
</dbReference>
<accession>A0ABP0TUJ4</accession>
<keyword evidence="6" id="KW-1185">Reference proteome</keyword>
<keyword evidence="3" id="KW-0560">Oxidoreductase</keyword>
<evidence type="ECO:0000256" key="1">
    <source>
        <dbReference type="ARBA" id="ARBA00022723"/>
    </source>
</evidence>
<dbReference type="InterPro" id="IPR044861">
    <property type="entry name" value="IPNS-like_FE2OG_OXY"/>
</dbReference>
<organism evidence="5 6">
    <name type="scientific">Sphagnum troendelagicum</name>
    <dbReference type="NCBI Taxonomy" id="128251"/>
    <lineage>
        <taxon>Eukaryota</taxon>
        <taxon>Viridiplantae</taxon>
        <taxon>Streptophyta</taxon>
        <taxon>Embryophyta</taxon>
        <taxon>Bryophyta</taxon>
        <taxon>Sphagnophytina</taxon>
        <taxon>Sphagnopsida</taxon>
        <taxon>Sphagnales</taxon>
        <taxon>Sphagnaceae</taxon>
        <taxon>Sphagnum</taxon>
    </lineage>
</organism>
<keyword evidence="1 3" id="KW-0479">Metal-binding</keyword>
<sequence>MELPSLIRPRASLLIPKCASLQVFPDRICTENLVCCFRENLFGKPCSLRRCETRFPRTLPLVRDLSIGAMRTRSLAIAQAAGEVAVLDMAEYYLAEGREESRTRFVAELREHCHDVGFFYVKNHGVSLPLCDSILSMARDFFDLPSDVKIGMDYSNSAQFRGYMKLGVENTAGIPDFREQIEFGPEEDVDTGGFGDCHVYPPYRRLKGPNQWPPETCLPSFRPIVMEFMKQMGSLSMHLMQALALSLGLDQGYFDADFKCSPHYQLKVARYPPKLQTDSEGAVEVFGVGPHSDTGFLSLLLQDQVGGLQAQNVSGDWIDVPPKSGTFVVNLGEMLQLATNGYYLATVHRVLSLPGTASRYSVPFFFNPQLDAEIKSMDLMHLISTGLDNEIPSHEIESRYDLFRGEQKRVCEGERSSPGRRNGFVIKGGESTHGGKNKLHSLFGTNAFKSFARSHPEVVRCHHPDLVVDSNGLAAAENIASDSSLLQLGP</sequence>
<evidence type="ECO:0000256" key="2">
    <source>
        <dbReference type="ARBA" id="ARBA00023004"/>
    </source>
</evidence>
<dbReference type="InterPro" id="IPR050231">
    <property type="entry name" value="Iron_ascorbate_oxido_reductase"/>
</dbReference>
<dbReference type="SUPFAM" id="SSF51197">
    <property type="entry name" value="Clavaminate synthase-like"/>
    <property type="match status" value="1"/>
</dbReference>
<evidence type="ECO:0000313" key="5">
    <source>
        <dbReference type="EMBL" id="CAK9205290.1"/>
    </source>
</evidence>
<dbReference type="InterPro" id="IPR027443">
    <property type="entry name" value="IPNS-like_sf"/>
</dbReference>
<comment type="similarity">
    <text evidence="3">Belongs to the iron/ascorbate-dependent oxidoreductase family.</text>
</comment>
<dbReference type="PROSITE" id="PS51471">
    <property type="entry name" value="FE2OG_OXY"/>
    <property type="match status" value="1"/>
</dbReference>
<reference evidence="5" key="1">
    <citation type="submission" date="2024-02" db="EMBL/GenBank/DDBJ databases">
        <authorList>
            <consortium name="ELIXIR-Norway"/>
            <consortium name="Elixir Norway"/>
        </authorList>
    </citation>
    <scope>NUCLEOTIDE SEQUENCE</scope>
</reference>
<dbReference type="Pfam" id="PF03171">
    <property type="entry name" value="2OG-FeII_Oxy"/>
    <property type="match status" value="1"/>
</dbReference>
<feature type="domain" description="Fe2OG dioxygenase" evidence="4">
    <location>
        <begin position="262"/>
        <end position="368"/>
    </location>
</feature>
<dbReference type="Pfam" id="PF14226">
    <property type="entry name" value="DIOX_N"/>
    <property type="match status" value="1"/>
</dbReference>
<dbReference type="Proteomes" id="UP001497512">
    <property type="component" value="Chromosome 15"/>
</dbReference>
<dbReference type="Gene3D" id="2.60.120.330">
    <property type="entry name" value="B-lactam Antibiotic, Isopenicillin N Synthase, Chain"/>
    <property type="match status" value="1"/>
</dbReference>
<gene>
    <name evidence="5" type="ORF">CSSPTR1EN2_LOCUS7774</name>
</gene>
<dbReference type="InterPro" id="IPR005123">
    <property type="entry name" value="Oxoglu/Fe-dep_dioxygenase_dom"/>
</dbReference>
<keyword evidence="2 3" id="KW-0408">Iron</keyword>
<evidence type="ECO:0000313" key="6">
    <source>
        <dbReference type="Proteomes" id="UP001497512"/>
    </source>
</evidence>
<name>A0ABP0TUJ4_9BRYO</name>
<dbReference type="PRINTS" id="PR00682">
    <property type="entry name" value="IPNSYNTHASE"/>
</dbReference>
<dbReference type="InterPro" id="IPR026992">
    <property type="entry name" value="DIOX_N"/>
</dbReference>